<dbReference type="Pfam" id="PF14476">
    <property type="entry name" value="Chloroplast_duf"/>
    <property type="match status" value="1"/>
</dbReference>
<organism evidence="1">
    <name type="scientific">Arundo donax</name>
    <name type="common">Giant reed</name>
    <name type="synonym">Donax arundinaceus</name>
    <dbReference type="NCBI Taxonomy" id="35708"/>
    <lineage>
        <taxon>Eukaryota</taxon>
        <taxon>Viridiplantae</taxon>
        <taxon>Streptophyta</taxon>
        <taxon>Embryophyta</taxon>
        <taxon>Tracheophyta</taxon>
        <taxon>Spermatophyta</taxon>
        <taxon>Magnoliopsida</taxon>
        <taxon>Liliopsida</taxon>
        <taxon>Poales</taxon>
        <taxon>Poaceae</taxon>
        <taxon>PACMAD clade</taxon>
        <taxon>Arundinoideae</taxon>
        <taxon>Arundineae</taxon>
        <taxon>Arundo</taxon>
    </lineage>
</organism>
<accession>A0A0A8YII4</accession>
<sequence>MAAANKIHPSQLAKEQHNATRLWRQLEHDVRATLELRAPLTQDAKDRVLALDAVCPLPLLPGMQEKFPKTVELARWCPRRHSQHQLKKKSKSFSHHGGNSNGWKQELEDAASCVCSWPRTSTSTYRAPRPQVTFCLVLNLMCCECPQTNLWSL</sequence>
<dbReference type="AlphaFoldDB" id="A0A0A8YII4"/>
<dbReference type="PANTHER" id="PTHR33358">
    <property type="entry name" value="F-BOX PROTEIN WITH A DOMAIN PROTEIN"/>
    <property type="match status" value="1"/>
</dbReference>
<reference evidence="1" key="2">
    <citation type="journal article" date="2015" name="Data Brief">
        <title>Shoot transcriptome of the giant reed, Arundo donax.</title>
        <authorList>
            <person name="Barrero R.A."/>
            <person name="Guerrero F.D."/>
            <person name="Moolhuijzen P."/>
            <person name="Goolsby J.A."/>
            <person name="Tidwell J."/>
            <person name="Bellgard S.E."/>
            <person name="Bellgard M.I."/>
        </authorList>
    </citation>
    <scope>NUCLEOTIDE SEQUENCE</scope>
    <source>
        <tissue evidence="1">Shoot tissue taken approximately 20 cm above the soil surface</tissue>
    </source>
</reference>
<reference evidence="1" key="1">
    <citation type="submission" date="2014-09" db="EMBL/GenBank/DDBJ databases">
        <authorList>
            <person name="Magalhaes I.L.F."/>
            <person name="Oliveira U."/>
            <person name="Santos F.R."/>
            <person name="Vidigal T.H.D.A."/>
            <person name="Brescovit A.D."/>
            <person name="Santos A.J."/>
        </authorList>
    </citation>
    <scope>NUCLEOTIDE SEQUENCE</scope>
    <source>
        <tissue evidence="1">Shoot tissue taken approximately 20 cm above the soil surface</tissue>
    </source>
</reference>
<name>A0A0A8YII4_ARUDO</name>
<protein>
    <submittedName>
        <fullName evidence="1">Uncharacterized protein</fullName>
    </submittedName>
</protein>
<dbReference type="EMBL" id="GBRH01272595">
    <property type="protein sequence ID" value="JAD25300.1"/>
    <property type="molecule type" value="Transcribed_RNA"/>
</dbReference>
<proteinExistence type="predicted"/>
<dbReference type="InterPro" id="IPR027949">
    <property type="entry name" value="Chloroplast_duf"/>
</dbReference>
<evidence type="ECO:0000313" key="1">
    <source>
        <dbReference type="EMBL" id="JAD25300.1"/>
    </source>
</evidence>
<dbReference type="PANTHER" id="PTHR33358:SF12">
    <property type="entry name" value="F-BOX PROTEIN WITH A DOMAIN PROTEIN"/>
    <property type="match status" value="1"/>
</dbReference>